<keyword evidence="1" id="KW-0479">Metal-binding</keyword>
<feature type="compositionally biased region" description="Acidic residues" evidence="5">
    <location>
        <begin position="285"/>
        <end position="303"/>
    </location>
</feature>
<keyword evidence="2 4" id="KW-0863">Zinc-finger</keyword>
<evidence type="ECO:0000256" key="4">
    <source>
        <dbReference type="PROSITE-ProRule" id="PRU00146"/>
    </source>
</evidence>
<proteinExistence type="predicted"/>
<dbReference type="PANTHER" id="PTHR13793">
    <property type="entry name" value="PHD FINGER PROTEINS"/>
    <property type="match status" value="1"/>
</dbReference>
<dbReference type="Pfam" id="PF13831">
    <property type="entry name" value="PHD_2"/>
    <property type="match status" value="1"/>
</dbReference>
<accession>A0A4P9ZJH7</accession>
<evidence type="ECO:0000256" key="1">
    <source>
        <dbReference type="ARBA" id="ARBA00022723"/>
    </source>
</evidence>
<evidence type="ECO:0000259" key="6">
    <source>
        <dbReference type="PROSITE" id="PS50016"/>
    </source>
</evidence>
<dbReference type="InterPro" id="IPR013083">
    <property type="entry name" value="Znf_RING/FYVE/PHD"/>
</dbReference>
<dbReference type="InterPro" id="IPR019786">
    <property type="entry name" value="Zinc_finger_PHD-type_CS"/>
</dbReference>
<dbReference type="Gene3D" id="3.30.40.10">
    <property type="entry name" value="Zinc/RING finger domain, C3HC4 (zinc finger)"/>
    <property type="match status" value="2"/>
</dbReference>
<organism evidence="7 8">
    <name type="scientific">Dimargaris cristalligena</name>
    <dbReference type="NCBI Taxonomy" id="215637"/>
    <lineage>
        <taxon>Eukaryota</taxon>
        <taxon>Fungi</taxon>
        <taxon>Fungi incertae sedis</taxon>
        <taxon>Zoopagomycota</taxon>
        <taxon>Kickxellomycotina</taxon>
        <taxon>Dimargaritomycetes</taxon>
        <taxon>Dimargaritales</taxon>
        <taxon>Dimargaritaceae</taxon>
        <taxon>Dimargaris</taxon>
    </lineage>
</organism>
<dbReference type="Proteomes" id="UP000268162">
    <property type="component" value="Unassembled WGS sequence"/>
</dbReference>
<evidence type="ECO:0000256" key="2">
    <source>
        <dbReference type="ARBA" id="ARBA00022771"/>
    </source>
</evidence>
<keyword evidence="3" id="KW-0862">Zinc</keyword>
<evidence type="ECO:0000256" key="5">
    <source>
        <dbReference type="SAM" id="MobiDB-lite"/>
    </source>
</evidence>
<dbReference type="SUPFAM" id="SSF57903">
    <property type="entry name" value="FYVE/PHD zinc finger"/>
    <property type="match status" value="1"/>
</dbReference>
<name>A0A4P9ZJH7_9FUNG</name>
<dbReference type="PROSITE" id="PS01359">
    <property type="entry name" value="ZF_PHD_1"/>
    <property type="match status" value="1"/>
</dbReference>
<feature type="compositionally biased region" description="Acidic residues" evidence="5">
    <location>
        <begin position="66"/>
        <end position="82"/>
    </location>
</feature>
<feature type="region of interest" description="Disordered" evidence="5">
    <location>
        <begin position="1"/>
        <end position="82"/>
    </location>
</feature>
<evidence type="ECO:0000313" key="8">
    <source>
        <dbReference type="Proteomes" id="UP000268162"/>
    </source>
</evidence>
<dbReference type="AlphaFoldDB" id="A0A4P9ZJH7"/>
<evidence type="ECO:0000313" key="7">
    <source>
        <dbReference type="EMBL" id="RKP33188.1"/>
    </source>
</evidence>
<dbReference type="InterPro" id="IPR019787">
    <property type="entry name" value="Znf_PHD-finger"/>
</dbReference>
<gene>
    <name evidence="7" type="ORF">BJ085DRAFT_33111</name>
</gene>
<dbReference type="PANTHER" id="PTHR13793:SF107">
    <property type="entry name" value="BROMODOMAIN-CONTAINING PROTEIN HOMOLOG"/>
    <property type="match status" value="1"/>
</dbReference>
<dbReference type="CDD" id="cd15492">
    <property type="entry name" value="PHD_BRPF_JADE_like"/>
    <property type="match status" value="1"/>
</dbReference>
<dbReference type="GO" id="GO:0006357">
    <property type="term" value="P:regulation of transcription by RNA polymerase II"/>
    <property type="evidence" value="ECO:0007669"/>
    <property type="project" value="TreeGrafter"/>
</dbReference>
<dbReference type="GO" id="GO:0008270">
    <property type="term" value="F:zinc ion binding"/>
    <property type="evidence" value="ECO:0007669"/>
    <property type="project" value="UniProtKB-KW"/>
</dbReference>
<dbReference type="SMART" id="SM00249">
    <property type="entry name" value="PHD"/>
    <property type="match status" value="1"/>
</dbReference>
<feature type="domain" description="PHD-type" evidence="6">
    <location>
        <begin position="83"/>
        <end position="137"/>
    </location>
</feature>
<protein>
    <recommendedName>
        <fullName evidence="6">PHD-type domain-containing protein</fullName>
    </recommendedName>
</protein>
<feature type="compositionally biased region" description="Basic and acidic residues" evidence="5">
    <location>
        <begin position="320"/>
        <end position="338"/>
    </location>
</feature>
<dbReference type="STRING" id="215637.A0A4P9ZJH7"/>
<dbReference type="InterPro" id="IPR001965">
    <property type="entry name" value="Znf_PHD"/>
</dbReference>
<reference evidence="8" key="1">
    <citation type="journal article" date="2018" name="Nat. Microbiol.">
        <title>Leveraging single-cell genomics to expand the fungal tree of life.</title>
        <authorList>
            <person name="Ahrendt S.R."/>
            <person name="Quandt C.A."/>
            <person name="Ciobanu D."/>
            <person name="Clum A."/>
            <person name="Salamov A."/>
            <person name="Andreopoulos B."/>
            <person name="Cheng J.F."/>
            <person name="Woyke T."/>
            <person name="Pelin A."/>
            <person name="Henrissat B."/>
            <person name="Reynolds N.K."/>
            <person name="Benny G.L."/>
            <person name="Smith M.E."/>
            <person name="James T.Y."/>
            <person name="Grigoriev I.V."/>
        </authorList>
    </citation>
    <scope>NUCLEOTIDE SEQUENCE [LARGE SCALE GENOMIC DNA]</scope>
    <source>
        <strain evidence="8">RSA 468</strain>
    </source>
</reference>
<dbReference type="InterPro" id="IPR011011">
    <property type="entry name" value="Znf_FYVE_PHD"/>
</dbReference>
<feature type="compositionally biased region" description="Pro residues" evidence="5">
    <location>
        <begin position="353"/>
        <end position="365"/>
    </location>
</feature>
<dbReference type="Pfam" id="PF13832">
    <property type="entry name" value="zf-HC5HC2H_2"/>
    <property type="match status" value="1"/>
</dbReference>
<dbReference type="InterPro" id="IPR050701">
    <property type="entry name" value="Histone_Mod_Regulator"/>
</dbReference>
<dbReference type="PROSITE" id="PS50016">
    <property type="entry name" value="ZF_PHD_2"/>
    <property type="match status" value="1"/>
</dbReference>
<keyword evidence="8" id="KW-1185">Reference proteome</keyword>
<dbReference type="EMBL" id="ML004240">
    <property type="protein sequence ID" value="RKP33188.1"/>
    <property type="molecule type" value="Genomic_DNA"/>
</dbReference>
<evidence type="ECO:0000256" key="3">
    <source>
        <dbReference type="ARBA" id="ARBA00022833"/>
    </source>
</evidence>
<sequence>MLDQPEKTKANGRSPASGKSTAASRPAARGRKRAARPDESQHPEGNVSDSNPFSPDGHSKSLGDAKDEEENPDDDEGVDDDDDSTCAICGSPKCTRKNSIVFCDGEGCDVPVHQKCYDVKELPPEEEKWFCQRCEDGVVVESTRVLCCPLTTGALKRTDQSGGYVHVNCGLWNPAISTNNPQKWTVGLDEIHREPCTLCSVAEGYTIRCVYDDDEADTEDAGCDHFFHVTCAIESGLITVTSPPYFDGYRRPQKRKLVRKTSSASVDLDPIAGSPRKRGRAILHDEDDEDEDDNDGVSDDDERFQEKGTPSPSFKHKKPTPKDEVPLPDRPQSPRESDSAIIAESAKLAPGNSPSPTPPPRPPPASDTVKTGPTDNALPIPESASLLSKAPISGPDHPTSSHGF</sequence>
<feature type="region of interest" description="Disordered" evidence="5">
    <location>
        <begin position="253"/>
        <end position="404"/>
    </location>
</feature>